<dbReference type="GO" id="GO:0008360">
    <property type="term" value="P:regulation of cell shape"/>
    <property type="evidence" value="ECO:0007669"/>
    <property type="project" value="UniProtKB-KW"/>
</dbReference>
<dbReference type="EMBL" id="MFJM01000051">
    <property type="protein sequence ID" value="OGG16899.1"/>
    <property type="molecule type" value="Genomic_DNA"/>
</dbReference>
<dbReference type="InterPro" id="IPR042177">
    <property type="entry name" value="Cell/Rod_1"/>
</dbReference>
<dbReference type="Pfam" id="PF04085">
    <property type="entry name" value="MreC"/>
    <property type="match status" value="1"/>
</dbReference>
<dbReference type="GO" id="GO:0005886">
    <property type="term" value="C:plasma membrane"/>
    <property type="evidence" value="ECO:0007669"/>
    <property type="project" value="TreeGrafter"/>
</dbReference>
<comment type="caution">
    <text evidence="7">The sequence shown here is derived from an EMBL/GenBank/DDBJ whole genome shotgun (WGS) entry which is preliminary data.</text>
</comment>
<organism evidence="7 8">
    <name type="scientific">Candidatus Gottesmanbacteria bacterium RIFCSPHIGHO2_02_FULL_39_14</name>
    <dbReference type="NCBI Taxonomy" id="1798383"/>
    <lineage>
        <taxon>Bacteria</taxon>
        <taxon>Candidatus Gottesmaniibacteriota</taxon>
    </lineage>
</organism>
<comment type="similarity">
    <text evidence="1">Belongs to the MreC family.</text>
</comment>
<evidence type="ECO:0000256" key="5">
    <source>
        <dbReference type="SAM" id="Coils"/>
    </source>
</evidence>
<gene>
    <name evidence="7" type="ORF">A3D78_06480</name>
</gene>
<evidence type="ECO:0000256" key="1">
    <source>
        <dbReference type="ARBA" id="ARBA00009369"/>
    </source>
</evidence>
<keyword evidence="5" id="KW-0175">Coiled coil</keyword>
<proteinExistence type="inferred from homology"/>
<evidence type="ECO:0000259" key="6">
    <source>
        <dbReference type="Pfam" id="PF04085"/>
    </source>
</evidence>
<dbReference type="STRING" id="1798383.A3D78_06480"/>
<dbReference type="PANTHER" id="PTHR34138">
    <property type="entry name" value="CELL SHAPE-DETERMINING PROTEIN MREC"/>
    <property type="match status" value="1"/>
</dbReference>
<protein>
    <recommendedName>
        <fullName evidence="2">Cell shape-determining protein MreC</fullName>
    </recommendedName>
    <alternativeName>
        <fullName evidence="4">Cell shape protein MreC</fullName>
    </alternativeName>
</protein>
<dbReference type="PIRSF" id="PIRSF038471">
    <property type="entry name" value="MreC"/>
    <property type="match status" value="1"/>
</dbReference>
<dbReference type="InterPro" id="IPR007221">
    <property type="entry name" value="MreC"/>
</dbReference>
<feature type="coiled-coil region" evidence="5">
    <location>
        <begin position="62"/>
        <end position="96"/>
    </location>
</feature>
<evidence type="ECO:0000256" key="2">
    <source>
        <dbReference type="ARBA" id="ARBA00013855"/>
    </source>
</evidence>
<dbReference type="InterPro" id="IPR042175">
    <property type="entry name" value="Cell/Rod_MreC_2"/>
</dbReference>
<evidence type="ECO:0000256" key="4">
    <source>
        <dbReference type="ARBA" id="ARBA00032089"/>
    </source>
</evidence>
<dbReference type="Proteomes" id="UP000176253">
    <property type="component" value="Unassembled WGS sequence"/>
</dbReference>
<dbReference type="PANTHER" id="PTHR34138:SF1">
    <property type="entry name" value="CELL SHAPE-DETERMINING PROTEIN MREC"/>
    <property type="match status" value="1"/>
</dbReference>
<name>A0A1F5ZWN9_9BACT</name>
<dbReference type="InterPro" id="IPR055342">
    <property type="entry name" value="MreC_beta-barrel_core"/>
</dbReference>
<reference evidence="7 8" key="1">
    <citation type="journal article" date="2016" name="Nat. Commun.">
        <title>Thousands of microbial genomes shed light on interconnected biogeochemical processes in an aquifer system.</title>
        <authorList>
            <person name="Anantharaman K."/>
            <person name="Brown C.T."/>
            <person name="Hug L.A."/>
            <person name="Sharon I."/>
            <person name="Castelle C.J."/>
            <person name="Probst A.J."/>
            <person name="Thomas B.C."/>
            <person name="Singh A."/>
            <person name="Wilkins M.J."/>
            <person name="Karaoz U."/>
            <person name="Brodie E.L."/>
            <person name="Williams K.H."/>
            <person name="Hubbard S.S."/>
            <person name="Banfield J.F."/>
        </authorList>
    </citation>
    <scope>NUCLEOTIDE SEQUENCE [LARGE SCALE GENOMIC DNA]</scope>
</reference>
<accession>A0A1F5ZWN9</accession>
<evidence type="ECO:0000313" key="8">
    <source>
        <dbReference type="Proteomes" id="UP000176253"/>
    </source>
</evidence>
<dbReference type="Gene3D" id="2.40.10.350">
    <property type="entry name" value="Rod shape-determining protein MreC, domain 2"/>
    <property type="match status" value="1"/>
</dbReference>
<sequence>MRKKFFSLLTAAVLLYILDYFRLIESARLPAEPLIVGVKKSLYQGFSQLKILPKLVINYDTLVEAVKKSRQLTNENNEMRMKIGELVAENESLRKQLGAPLPASFRFIPADVIAVSRYMEIAIGSQNGVKAGMPVVDGSTFIGRISKTTDRRSLVILLTDNDLNVPVISNRGTRGKVNGQLGKLVLLNQVLQRDPLFLDDIFFTSGEEGFPPKLLIGKVVHIDTDDVDVYKQAQIAPYAEIDLIKKVFVLEER</sequence>
<evidence type="ECO:0000313" key="7">
    <source>
        <dbReference type="EMBL" id="OGG16899.1"/>
    </source>
</evidence>
<dbReference type="AlphaFoldDB" id="A0A1F5ZWN9"/>
<evidence type="ECO:0000256" key="3">
    <source>
        <dbReference type="ARBA" id="ARBA00022960"/>
    </source>
</evidence>
<keyword evidence="3" id="KW-0133">Cell shape</keyword>
<feature type="domain" description="Rod shape-determining protein MreC beta-barrel core" evidence="6">
    <location>
        <begin position="115"/>
        <end position="250"/>
    </location>
</feature>
<dbReference type="Gene3D" id="2.40.10.340">
    <property type="entry name" value="Rod shape-determining protein MreC, domain 1"/>
    <property type="match status" value="1"/>
</dbReference>